<organism evidence="1 2">
    <name type="scientific">Panagrolaimus sp. JU765</name>
    <dbReference type="NCBI Taxonomy" id="591449"/>
    <lineage>
        <taxon>Eukaryota</taxon>
        <taxon>Metazoa</taxon>
        <taxon>Ecdysozoa</taxon>
        <taxon>Nematoda</taxon>
        <taxon>Chromadorea</taxon>
        <taxon>Rhabditida</taxon>
        <taxon>Tylenchina</taxon>
        <taxon>Panagrolaimomorpha</taxon>
        <taxon>Panagrolaimoidea</taxon>
        <taxon>Panagrolaimidae</taxon>
        <taxon>Panagrolaimus</taxon>
    </lineage>
</organism>
<dbReference type="Proteomes" id="UP000887576">
    <property type="component" value="Unplaced"/>
</dbReference>
<dbReference type="WBParaSite" id="JU765_v2.g7209.t2">
    <property type="protein sequence ID" value="JU765_v2.g7209.t2"/>
    <property type="gene ID" value="JU765_v2.g7209"/>
</dbReference>
<evidence type="ECO:0000313" key="2">
    <source>
        <dbReference type="WBParaSite" id="JU765_v2.g7209.t2"/>
    </source>
</evidence>
<proteinExistence type="predicted"/>
<accession>A0AC34RIF6</accession>
<reference evidence="2" key="1">
    <citation type="submission" date="2022-11" db="UniProtKB">
        <authorList>
            <consortium name="WormBaseParasite"/>
        </authorList>
    </citation>
    <scope>IDENTIFICATION</scope>
</reference>
<evidence type="ECO:0000313" key="1">
    <source>
        <dbReference type="Proteomes" id="UP000887576"/>
    </source>
</evidence>
<name>A0AC34RIF6_9BILA</name>
<protein>
    <submittedName>
        <fullName evidence="2">C2H2-type domain-containing protein</fullName>
    </submittedName>
</protein>
<sequence length="613" mass="69250">MSSLVDVEPADQAERKFKCTECTKAFKFKHHLKEHIRIHSGEKPFECRFCHKRFSHSGSYSSHMSSKKCTLEHQQLLNQSNGSNNVSNHNSSASSPTLFPPIVDPLNMCRILQASQVPTMNYPSLINNVYGNLVQQQLLQFLSGNVNQDNNANLLSMLAMVHGNGLDSVLKPKHEEEEEEGPQTMDLLAFFKNEMLKKSIIKEEPESPMEIEESDMPSLKTEIKSEESTDWKPLRSRSFLTDSQVSILTCHFKKNPFPSKYELSALAEQIGVNKRVVQVWFQNMRAKERRSNRLSAISDRLSRNAWKGLNNANNNQNIKTENNETIPETPAESTCANDAALRLISAFTQAMEKTKDTSGNNSPVQEGSENTEESALDLSVRPNSNSSSHESIPSEFVEETESESFWNTSNFLGFVQRECANIKEVLKRTSENGHTETSSSQMSPLDTLDARTESSHSEAGQSEASGSIWPSSSFLSQYSMLGSAGLSELQRVLDSTNDSDLLSSDLSANKKVRQNWRAHKLEEDGLYACDQCEKTFGKQSSLARHKYEHSGQRPYKCDTCEKAFKHKHHLTEHKRLHTGDKPFQCNKCLKRFSHSGSYSQHLNHRYAYCKPPH</sequence>